<keyword evidence="6" id="KW-1185">Reference proteome</keyword>
<keyword evidence="5" id="KW-0378">Hydrolase</keyword>
<sequence length="348" mass="38121">MRCASAPVALLQFAAILGLAGCGSAPVPPVAPPTLPAPQAPIPARGGEVLGQSERFVIYQPGPGDTLRSVAERFLGDPALDWVIGDFNDITQLQPGQPLAVPLKPLNPTGVHAGGYQTVPILCYHRFGGAAGKMSVSPANFAAQLDWLARNDWHVIRLAQLQDYLAGRQSLPRRSVVITIDDGYESSYRHAFPLLRQHGFPATVFVYTDFIGSADALNWAQMQEMAESGLIDIQAHSKTHRNLIERAAQESEPQYRQQLEAEARLPRELLQRRLPVQVRHFAYPYGDANDAMLDVMERQQYALAVTVTPGGNGFFAPPLMLRRTMIFGDTDLDAFKAKLQISRGFSAP</sequence>
<dbReference type="PANTHER" id="PTHR34216">
    <property type="match status" value="1"/>
</dbReference>
<evidence type="ECO:0000313" key="5">
    <source>
        <dbReference type="EMBL" id="MDY0743297.1"/>
    </source>
</evidence>
<dbReference type="GO" id="GO:0016787">
    <property type="term" value="F:hydrolase activity"/>
    <property type="evidence" value="ECO:0007669"/>
    <property type="project" value="UniProtKB-KW"/>
</dbReference>
<dbReference type="Gene3D" id="3.20.20.370">
    <property type="entry name" value="Glycoside hydrolase/deacetylase"/>
    <property type="match status" value="1"/>
</dbReference>
<dbReference type="PANTHER" id="PTHR34216:SF3">
    <property type="entry name" value="POLY-BETA-1,6-N-ACETYL-D-GLUCOSAMINE N-DEACETYLASE"/>
    <property type="match status" value="1"/>
</dbReference>
<dbReference type="RefSeq" id="WP_320421163.1">
    <property type="nucleotide sequence ID" value="NZ_JAXCLA010000001.1"/>
</dbReference>
<name>A0ABU5DAJ0_9BURK</name>
<feature type="signal peptide" evidence="3">
    <location>
        <begin position="1"/>
        <end position="20"/>
    </location>
</feature>
<dbReference type="Pfam" id="PF01522">
    <property type="entry name" value="Polysacc_deac_1"/>
    <property type="match status" value="1"/>
</dbReference>
<evidence type="ECO:0000313" key="6">
    <source>
        <dbReference type="Proteomes" id="UP001285263"/>
    </source>
</evidence>
<dbReference type="Proteomes" id="UP001285263">
    <property type="component" value="Unassembled WGS sequence"/>
</dbReference>
<dbReference type="SUPFAM" id="SSF88713">
    <property type="entry name" value="Glycoside hydrolase/deacetylase"/>
    <property type="match status" value="1"/>
</dbReference>
<evidence type="ECO:0000256" key="2">
    <source>
        <dbReference type="ARBA" id="ARBA00022729"/>
    </source>
</evidence>
<dbReference type="InterPro" id="IPR051398">
    <property type="entry name" value="Polysacch_Deacetylase"/>
</dbReference>
<dbReference type="PROSITE" id="PS51677">
    <property type="entry name" value="NODB"/>
    <property type="match status" value="1"/>
</dbReference>
<evidence type="ECO:0000259" key="4">
    <source>
        <dbReference type="PROSITE" id="PS51677"/>
    </source>
</evidence>
<comment type="caution">
    <text evidence="5">The sequence shown here is derived from an EMBL/GenBank/DDBJ whole genome shotgun (WGS) entry which is preliminary data.</text>
</comment>
<gene>
    <name evidence="5" type="ORF">SNE35_02210</name>
</gene>
<dbReference type="InterPro" id="IPR011330">
    <property type="entry name" value="Glyco_hydro/deAcase_b/a-brl"/>
</dbReference>
<dbReference type="PROSITE" id="PS51257">
    <property type="entry name" value="PROKAR_LIPOPROTEIN"/>
    <property type="match status" value="1"/>
</dbReference>
<protein>
    <submittedName>
        <fullName evidence="5">Polysaccharide deacetylase family protein</fullName>
        <ecNumber evidence="5">3.-.-.-</ecNumber>
    </submittedName>
</protein>
<dbReference type="InterPro" id="IPR002509">
    <property type="entry name" value="NODB_dom"/>
</dbReference>
<dbReference type="EMBL" id="JAXCLA010000001">
    <property type="protein sequence ID" value="MDY0743297.1"/>
    <property type="molecule type" value="Genomic_DNA"/>
</dbReference>
<reference evidence="5 6" key="1">
    <citation type="submission" date="2023-11" db="EMBL/GenBank/DDBJ databases">
        <title>Paucibacter sp. nov., isolated from fresh soil in Korea.</title>
        <authorList>
            <person name="Le N.T.T."/>
        </authorList>
    </citation>
    <scope>NUCLEOTIDE SEQUENCE [LARGE SCALE GENOMIC DNA]</scope>
    <source>
        <strain evidence="5 6">R3-3</strain>
    </source>
</reference>
<feature type="domain" description="NodB homology" evidence="4">
    <location>
        <begin position="174"/>
        <end position="348"/>
    </location>
</feature>
<evidence type="ECO:0000256" key="3">
    <source>
        <dbReference type="SAM" id="SignalP"/>
    </source>
</evidence>
<accession>A0ABU5DAJ0</accession>
<organism evidence="5 6">
    <name type="scientific">Roseateles agri</name>
    <dbReference type="NCBI Taxonomy" id="3098619"/>
    <lineage>
        <taxon>Bacteria</taxon>
        <taxon>Pseudomonadati</taxon>
        <taxon>Pseudomonadota</taxon>
        <taxon>Betaproteobacteria</taxon>
        <taxon>Burkholderiales</taxon>
        <taxon>Sphaerotilaceae</taxon>
        <taxon>Roseateles</taxon>
    </lineage>
</organism>
<dbReference type="CDD" id="cd10918">
    <property type="entry name" value="CE4_NodB_like_5s_6s"/>
    <property type="match status" value="1"/>
</dbReference>
<keyword evidence="2 3" id="KW-0732">Signal</keyword>
<evidence type="ECO:0000256" key="1">
    <source>
        <dbReference type="ARBA" id="ARBA00004613"/>
    </source>
</evidence>
<proteinExistence type="predicted"/>
<feature type="chain" id="PRO_5046786626" evidence="3">
    <location>
        <begin position="21"/>
        <end position="348"/>
    </location>
</feature>
<comment type="subcellular location">
    <subcellularLocation>
        <location evidence="1">Secreted</location>
    </subcellularLocation>
</comment>
<dbReference type="EC" id="3.-.-.-" evidence="5"/>